<dbReference type="Pfam" id="PF03372">
    <property type="entry name" value="Exo_endo_phos"/>
    <property type="match status" value="1"/>
</dbReference>
<evidence type="ECO:0000256" key="1">
    <source>
        <dbReference type="SAM" id="Phobius"/>
    </source>
</evidence>
<keyword evidence="1" id="KW-0472">Membrane</keyword>
<proteinExistence type="predicted"/>
<dbReference type="Gene3D" id="3.60.10.10">
    <property type="entry name" value="Endonuclease/exonuclease/phosphatase"/>
    <property type="match status" value="1"/>
</dbReference>
<evidence type="ECO:0000313" key="4">
    <source>
        <dbReference type="Proteomes" id="UP000659172"/>
    </source>
</evidence>
<feature type="transmembrane region" description="Helical" evidence="1">
    <location>
        <begin position="46"/>
        <end position="64"/>
    </location>
</feature>
<keyword evidence="4" id="KW-1185">Reference proteome</keyword>
<dbReference type="PROSITE" id="PS51257">
    <property type="entry name" value="PROKAR_LIPOPROTEIN"/>
    <property type="match status" value="1"/>
</dbReference>
<sequence>MAAFRRRLDISAIVRRLTGLAVVAFAAIACLVGLLARQFWLVDLLTFAWSYFLAMGVAVLIVALRTRRPVLVAIAVAGMVVAAWPIYALPTIETASGPANLKIVTANLFVENARSPADFVAFLRSENPDVVVLQETTGAWQDAIAASGLFPYESSRILPARDHMKVFSRRPILTETPLTQTSGEGRRLKQPLRLTIDTGAQPLVLYAIHPDTPRSLRQWHDRNDYLALTANSIRNDPKTSDIIVAGDWNTPLWSPYYRDFLGDSGLMSTAHTLPPAITRFSLRLRRYLFIGAPIDHVAVSPGVSLRSWRTAPEFGSNHLPVVVELEIRR</sequence>
<evidence type="ECO:0000259" key="2">
    <source>
        <dbReference type="Pfam" id="PF03372"/>
    </source>
</evidence>
<dbReference type="SUPFAM" id="SSF56219">
    <property type="entry name" value="DNase I-like"/>
    <property type="match status" value="1"/>
</dbReference>
<feature type="transmembrane region" description="Helical" evidence="1">
    <location>
        <begin position="71"/>
        <end position="89"/>
    </location>
</feature>
<comment type="caution">
    <text evidence="3">The sequence shown here is derived from an EMBL/GenBank/DDBJ whole genome shotgun (WGS) entry which is preliminary data.</text>
</comment>
<accession>A0ABX2QGV0</accession>
<evidence type="ECO:0000313" key="3">
    <source>
        <dbReference type="EMBL" id="NVP57009.1"/>
    </source>
</evidence>
<feature type="domain" description="Endonuclease/exonuclease/phosphatase" evidence="2">
    <location>
        <begin position="105"/>
        <end position="318"/>
    </location>
</feature>
<feature type="transmembrane region" description="Helical" evidence="1">
    <location>
        <begin position="20"/>
        <end position="40"/>
    </location>
</feature>
<dbReference type="InterPro" id="IPR036691">
    <property type="entry name" value="Endo/exonu/phosph_ase_sf"/>
</dbReference>
<dbReference type="RefSeq" id="WP_176950969.1">
    <property type="nucleotide sequence ID" value="NZ_JABXYK010000010.1"/>
</dbReference>
<organism evidence="3 4">
    <name type="scientific">Mycoplana rhizolycopersici</name>
    <dbReference type="NCBI Taxonomy" id="2746702"/>
    <lineage>
        <taxon>Bacteria</taxon>
        <taxon>Pseudomonadati</taxon>
        <taxon>Pseudomonadota</taxon>
        <taxon>Alphaproteobacteria</taxon>
        <taxon>Hyphomicrobiales</taxon>
        <taxon>Rhizobiaceae</taxon>
        <taxon>Mycoplana</taxon>
    </lineage>
</organism>
<reference evidence="3 4" key="1">
    <citation type="submission" date="2020-06" db="EMBL/GenBank/DDBJ databases">
        <title>Rhizobium sp.nov. isolated from the tomato plant.</title>
        <authorList>
            <person name="Thin K.K."/>
            <person name="Zhang X."/>
            <person name="He S."/>
        </authorList>
    </citation>
    <scope>NUCLEOTIDE SEQUENCE [LARGE SCALE GENOMIC DNA]</scope>
    <source>
        <strain evidence="3 4">DBTS2</strain>
    </source>
</reference>
<keyword evidence="1" id="KW-0812">Transmembrane</keyword>
<dbReference type="InterPro" id="IPR005135">
    <property type="entry name" value="Endo/exonuclease/phosphatase"/>
</dbReference>
<keyword evidence="3" id="KW-0540">Nuclease</keyword>
<protein>
    <submittedName>
        <fullName evidence="3">Endonuclease/exonuclease/phosphatase family protein</fullName>
    </submittedName>
</protein>
<dbReference type="EMBL" id="JABXYK010000010">
    <property type="protein sequence ID" value="NVP57009.1"/>
    <property type="molecule type" value="Genomic_DNA"/>
</dbReference>
<keyword evidence="3" id="KW-0378">Hydrolase</keyword>
<dbReference type="Proteomes" id="UP000659172">
    <property type="component" value="Unassembled WGS sequence"/>
</dbReference>
<gene>
    <name evidence="3" type="ORF">HV823_17270</name>
</gene>
<name>A0ABX2QGV0_9HYPH</name>
<dbReference type="GO" id="GO:0004519">
    <property type="term" value="F:endonuclease activity"/>
    <property type="evidence" value="ECO:0007669"/>
    <property type="project" value="UniProtKB-KW"/>
</dbReference>
<keyword evidence="3" id="KW-0255">Endonuclease</keyword>
<keyword evidence="1" id="KW-1133">Transmembrane helix</keyword>